<dbReference type="AlphaFoldDB" id="A0A183V3W9"/>
<reference evidence="4" key="1">
    <citation type="submission" date="2016-06" db="UniProtKB">
        <authorList>
            <consortium name="WormBaseParasite"/>
        </authorList>
    </citation>
    <scope>IDENTIFICATION</scope>
</reference>
<dbReference type="WBParaSite" id="TCNE_0001544001-mRNA-1">
    <property type="protein sequence ID" value="TCNE_0001544001-mRNA-1"/>
    <property type="gene ID" value="TCNE_0001544001"/>
</dbReference>
<name>A0A183V3W9_TOXCA</name>
<protein>
    <submittedName>
        <fullName evidence="4">DUF3577 domain-containing protein</fullName>
    </submittedName>
</protein>
<dbReference type="Proteomes" id="UP000050794">
    <property type="component" value="Unassembled WGS sequence"/>
</dbReference>
<feature type="compositionally biased region" description="Polar residues" evidence="1">
    <location>
        <begin position="134"/>
        <end position="144"/>
    </location>
</feature>
<dbReference type="InterPro" id="IPR008962">
    <property type="entry name" value="PapD-like_sf"/>
</dbReference>
<feature type="region of interest" description="Disordered" evidence="1">
    <location>
        <begin position="124"/>
        <end position="144"/>
    </location>
</feature>
<dbReference type="EMBL" id="UYWY01022866">
    <property type="protein sequence ID" value="VDM46760.1"/>
    <property type="molecule type" value="Genomic_DNA"/>
</dbReference>
<reference evidence="2 3" key="2">
    <citation type="submission" date="2018-11" db="EMBL/GenBank/DDBJ databases">
        <authorList>
            <consortium name="Pathogen Informatics"/>
        </authorList>
    </citation>
    <scope>NUCLEOTIDE SEQUENCE [LARGE SCALE GENOMIC DNA]</scope>
</reference>
<evidence type="ECO:0000313" key="3">
    <source>
        <dbReference type="Proteomes" id="UP000050794"/>
    </source>
</evidence>
<proteinExistence type="predicted"/>
<gene>
    <name evidence="2" type="ORF">TCNE_LOCUS15439</name>
</gene>
<keyword evidence="3" id="KW-1185">Reference proteome</keyword>
<organism evidence="3 4">
    <name type="scientific">Toxocara canis</name>
    <name type="common">Canine roundworm</name>
    <dbReference type="NCBI Taxonomy" id="6265"/>
    <lineage>
        <taxon>Eukaryota</taxon>
        <taxon>Metazoa</taxon>
        <taxon>Ecdysozoa</taxon>
        <taxon>Nematoda</taxon>
        <taxon>Chromadorea</taxon>
        <taxon>Rhabditida</taxon>
        <taxon>Spirurina</taxon>
        <taxon>Ascaridomorpha</taxon>
        <taxon>Ascaridoidea</taxon>
        <taxon>Toxocaridae</taxon>
        <taxon>Toxocara</taxon>
    </lineage>
</organism>
<sequence>MKFVEAVAFNIARPRGASFGATPHIGMVRPSEQVTIYCTFKSERISRVPDDGIYVYTTFQQEIPDSFLAGANTPKENERLARKVWSKFEGECRKCLRLGVVFEGKRAVVHEKHVEIIADLAPASKGEKQEELHSSQLPSANEDV</sequence>
<evidence type="ECO:0000313" key="4">
    <source>
        <dbReference type="WBParaSite" id="TCNE_0001544001-mRNA-1"/>
    </source>
</evidence>
<evidence type="ECO:0000313" key="2">
    <source>
        <dbReference type="EMBL" id="VDM46760.1"/>
    </source>
</evidence>
<dbReference type="SUPFAM" id="SSF49354">
    <property type="entry name" value="PapD-like"/>
    <property type="match status" value="1"/>
</dbReference>
<accession>A0A183V3W9</accession>
<evidence type="ECO:0000256" key="1">
    <source>
        <dbReference type="SAM" id="MobiDB-lite"/>
    </source>
</evidence>